<proteinExistence type="predicted"/>
<dbReference type="Proteomes" id="UP000216312">
    <property type="component" value="Unassembled WGS sequence"/>
</dbReference>
<accession>A0A257LSY9</accession>
<comment type="caution">
    <text evidence="1">The sequence shown here is derived from an EMBL/GenBank/DDBJ whole genome shotgun (WGS) entry which is preliminary data.</text>
</comment>
<name>A0A257LSY9_UNCW3</name>
<organism evidence="1 2">
    <name type="scientific">candidate division WOR-3 bacterium 4484_18</name>
    <dbReference type="NCBI Taxonomy" id="2020626"/>
    <lineage>
        <taxon>Bacteria</taxon>
        <taxon>Bacteria division WOR-3</taxon>
    </lineage>
</organism>
<protein>
    <submittedName>
        <fullName evidence="1">Uncharacterized protein</fullName>
    </submittedName>
</protein>
<gene>
    <name evidence="1" type="ORF">CGW93_04700</name>
</gene>
<dbReference type="AlphaFoldDB" id="A0A257LSY9"/>
<reference evidence="2" key="1">
    <citation type="submission" date="2017-07" db="EMBL/GenBank/DDBJ databases">
        <title>Novel pathways for hydrocarbon cycling and metabolic interdependencies in hydrothermal sediment communities.</title>
        <authorList>
            <person name="Dombrowski N."/>
            <person name="Seitz K."/>
            <person name="Teske A."/>
            <person name="Baker B."/>
        </authorList>
    </citation>
    <scope>NUCLEOTIDE SEQUENCE [LARGE SCALE GENOMIC DNA]</scope>
</reference>
<sequence length="62" mass="7076">MTYCQNGWSYEPARKLAIGVTISLGVLKELYDWKVRHTYVSYKDIVADILGVTVAYVLLLTH</sequence>
<evidence type="ECO:0000313" key="2">
    <source>
        <dbReference type="Proteomes" id="UP000216312"/>
    </source>
</evidence>
<evidence type="ECO:0000313" key="1">
    <source>
        <dbReference type="EMBL" id="OYV02599.1"/>
    </source>
</evidence>
<dbReference type="EMBL" id="NMUJ01000071">
    <property type="protein sequence ID" value="OYV02599.1"/>
    <property type="molecule type" value="Genomic_DNA"/>
</dbReference>